<comment type="caution">
    <text evidence="1">The sequence shown here is derived from an EMBL/GenBank/DDBJ whole genome shotgun (WGS) entry which is preliminary data.</text>
</comment>
<reference evidence="1 2" key="1">
    <citation type="submission" date="2019-11" db="EMBL/GenBank/DDBJ databases">
        <title>Genome of Strain BIT-d1.</title>
        <authorList>
            <person name="Yang Y."/>
        </authorList>
    </citation>
    <scope>NUCLEOTIDE SEQUENCE [LARGE SCALE GENOMIC DNA]</scope>
    <source>
        <strain evidence="1 2">BIT-d1</strain>
    </source>
</reference>
<proteinExistence type="predicted"/>
<dbReference type="AlphaFoldDB" id="A0A6I3LLR0"/>
<dbReference type="RefSeq" id="WP_155093291.1">
    <property type="nucleotide sequence ID" value="NZ_WMJX01000058.1"/>
</dbReference>
<dbReference type="EMBL" id="WMJX01000058">
    <property type="protein sequence ID" value="MTG99293.1"/>
    <property type="molecule type" value="Genomic_DNA"/>
</dbReference>
<organism evidence="1 2">
    <name type="scientific">Myroides albus</name>
    <dbReference type="NCBI Taxonomy" id="2562892"/>
    <lineage>
        <taxon>Bacteria</taxon>
        <taxon>Pseudomonadati</taxon>
        <taxon>Bacteroidota</taxon>
        <taxon>Flavobacteriia</taxon>
        <taxon>Flavobacteriales</taxon>
        <taxon>Flavobacteriaceae</taxon>
        <taxon>Myroides</taxon>
    </lineage>
</organism>
<evidence type="ECO:0000313" key="1">
    <source>
        <dbReference type="EMBL" id="MTG99293.1"/>
    </source>
</evidence>
<dbReference type="OrthoDB" id="3375677at2"/>
<sequence length="52" mass="5848">MYKAIADEIITWVFEEGNFAPMAKIKGKKKYSIVTDHLGTLILGYSDIGEKI</sequence>
<name>A0A6I3LLR0_9FLAO</name>
<accession>A0A6I3LLR0</accession>
<evidence type="ECO:0000313" key="2">
    <source>
        <dbReference type="Proteomes" id="UP000438760"/>
    </source>
</evidence>
<gene>
    <name evidence="1" type="ORF">GJV76_14370</name>
</gene>
<protein>
    <submittedName>
        <fullName evidence="1">Uncharacterized protein</fullName>
    </submittedName>
</protein>
<keyword evidence="2" id="KW-1185">Reference proteome</keyword>
<dbReference type="Proteomes" id="UP000438760">
    <property type="component" value="Unassembled WGS sequence"/>
</dbReference>